<dbReference type="InterPro" id="IPR052709">
    <property type="entry name" value="Transposase-MT_Hybrid"/>
</dbReference>
<dbReference type="PANTHER" id="PTHR46060">
    <property type="entry name" value="MARINER MOS1 TRANSPOSASE-LIKE PROTEIN"/>
    <property type="match status" value="1"/>
</dbReference>
<dbReference type="EMBL" id="BGZK01000099">
    <property type="protein sequence ID" value="GBP18631.1"/>
    <property type="molecule type" value="Genomic_DNA"/>
</dbReference>
<evidence type="ECO:0000313" key="2">
    <source>
        <dbReference type="Proteomes" id="UP000299102"/>
    </source>
</evidence>
<dbReference type="STRING" id="151549.A0A4C1TX48"/>
<gene>
    <name evidence="1" type="ORF">EVAR_14401_1</name>
</gene>
<protein>
    <recommendedName>
        <fullName evidence="3">Histone-lysine N-methyltransferase SETMAR</fullName>
    </recommendedName>
</protein>
<organism evidence="1 2">
    <name type="scientific">Eumeta variegata</name>
    <name type="common">Bagworm moth</name>
    <name type="synonym">Eumeta japonica</name>
    <dbReference type="NCBI Taxonomy" id="151549"/>
    <lineage>
        <taxon>Eukaryota</taxon>
        <taxon>Metazoa</taxon>
        <taxon>Ecdysozoa</taxon>
        <taxon>Arthropoda</taxon>
        <taxon>Hexapoda</taxon>
        <taxon>Insecta</taxon>
        <taxon>Pterygota</taxon>
        <taxon>Neoptera</taxon>
        <taxon>Endopterygota</taxon>
        <taxon>Lepidoptera</taxon>
        <taxon>Glossata</taxon>
        <taxon>Ditrysia</taxon>
        <taxon>Tineoidea</taxon>
        <taxon>Psychidae</taxon>
        <taxon>Oiketicinae</taxon>
        <taxon>Eumeta</taxon>
    </lineage>
</organism>
<comment type="caution">
    <text evidence="1">The sequence shown here is derived from an EMBL/GenBank/DDBJ whole genome shotgun (WGS) entry which is preliminary data.</text>
</comment>
<evidence type="ECO:0000313" key="1">
    <source>
        <dbReference type="EMBL" id="GBP18631.1"/>
    </source>
</evidence>
<dbReference type="OrthoDB" id="10017160at2759"/>
<sequence>MNLAIVYNWFNGFKRGRTNLTDDLREGGPSTAITEDTIGAVQLMIETDKRVTYQQIQTTLGIGMSQVHKILHEDLAVKKLCTRFVRHVVILSSSGDRVCSHIRFRESGGGSVIKSMSFGTEGIAFDWVNRPMSFLSQIKPLVSCLGEHVKPFVPDIVMA</sequence>
<reference evidence="1 2" key="1">
    <citation type="journal article" date="2019" name="Commun. Biol.">
        <title>The bagworm genome reveals a unique fibroin gene that provides high tensile strength.</title>
        <authorList>
            <person name="Kono N."/>
            <person name="Nakamura H."/>
            <person name="Ohtoshi R."/>
            <person name="Tomita M."/>
            <person name="Numata K."/>
            <person name="Arakawa K."/>
        </authorList>
    </citation>
    <scope>NUCLEOTIDE SEQUENCE [LARGE SCALE GENOMIC DNA]</scope>
</reference>
<dbReference type="PANTHER" id="PTHR46060:SF1">
    <property type="entry name" value="MARINER MOS1 TRANSPOSASE-LIKE PROTEIN"/>
    <property type="match status" value="1"/>
</dbReference>
<accession>A0A4C1TX48</accession>
<name>A0A4C1TX48_EUMVA</name>
<dbReference type="AlphaFoldDB" id="A0A4C1TX48"/>
<evidence type="ECO:0008006" key="3">
    <source>
        <dbReference type="Google" id="ProtNLM"/>
    </source>
</evidence>
<proteinExistence type="predicted"/>
<dbReference type="Proteomes" id="UP000299102">
    <property type="component" value="Unassembled WGS sequence"/>
</dbReference>
<keyword evidence="2" id="KW-1185">Reference proteome</keyword>